<dbReference type="Proteomes" id="UP000827986">
    <property type="component" value="Unassembled WGS sequence"/>
</dbReference>
<proteinExistence type="predicted"/>
<dbReference type="EMBL" id="JAHDVG010000463">
    <property type="protein sequence ID" value="KAH1187024.1"/>
    <property type="molecule type" value="Genomic_DNA"/>
</dbReference>
<organism evidence="1 2">
    <name type="scientific">Mauremys mutica</name>
    <name type="common">yellowpond turtle</name>
    <dbReference type="NCBI Taxonomy" id="74926"/>
    <lineage>
        <taxon>Eukaryota</taxon>
        <taxon>Metazoa</taxon>
        <taxon>Chordata</taxon>
        <taxon>Craniata</taxon>
        <taxon>Vertebrata</taxon>
        <taxon>Euteleostomi</taxon>
        <taxon>Archelosauria</taxon>
        <taxon>Testudinata</taxon>
        <taxon>Testudines</taxon>
        <taxon>Cryptodira</taxon>
        <taxon>Durocryptodira</taxon>
        <taxon>Testudinoidea</taxon>
        <taxon>Geoemydidae</taxon>
        <taxon>Geoemydinae</taxon>
        <taxon>Mauremys</taxon>
    </lineage>
</organism>
<evidence type="ECO:0000313" key="1">
    <source>
        <dbReference type="EMBL" id="KAH1187024.1"/>
    </source>
</evidence>
<keyword evidence="2" id="KW-1185">Reference proteome</keyword>
<dbReference type="AlphaFoldDB" id="A0A9D3XUF2"/>
<accession>A0A9D3XUF2</accession>
<comment type="caution">
    <text evidence="1">The sequence shown here is derived from an EMBL/GenBank/DDBJ whole genome shotgun (WGS) entry which is preliminary data.</text>
</comment>
<evidence type="ECO:0000313" key="2">
    <source>
        <dbReference type="Proteomes" id="UP000827986"/>
    </source>
</evidence>
<gene>
    <name evidence="1" type="ORF">KIL84_019773</name>
</gene>
<name>A0A9D3XUF2_9SAUR</name>
<sequence>MDCKVPGHQVKDLLPFYSSPQIPLREAYVNCGSYEQHYFPHSHSSPFALNFILQYQPVLAKYSQDSGFQLLLRKREAETSELWRHLGPNLSLASLGSEQGKIHS</sequence>
<reference evidence="1" key="1">
    <citation type="submission" date="2021-09" db="EMBL/GenBank/DDBJ databases">
        <title>The genome of Mauremys mutica provides insights into the evolution of semi-aquatic lifestyle.</title>
        <authorList>
            <person name="Gong S."/>
            <person name="Gao Y."/>
        </authorList>
    </citation>
    <scope>NUCLEOTIDE SEQUENCE</scope>
    <source>
        <strain evidence="1">MM-2020</strain>
        <tissue evidence="1">Muscle</tissue>
    </source>
</reference>
<protein>
    <submittedName>
        <fullName evidence="1">Uncharacterized protein</fullName>
    </submittedName>
</protein>